<dbReference type="EMBL" id="LNQB01000083">
    <property type="protein sequence ID" value="OAP42117.1"/>
    <property type="molecule type" value="Genomic_DNA"/>
</dbReference>
<gene>
    <name evidence="3" type="ORF">ATB98_06845</name>
</gene>
<proteinExistence type="predicted"/>
<evidence type="ECO:0000256" key="1">
    <source>
        <dbReference type="SAM" id="MobiDB-lite"/>
    </source>
</evidence>
<dbReference type="InterPro" id="IPR037053">
    <property type="entry name" value="Phage_tail_collar_dom_sf"/>
</dbReference>
<keyword evidence="4" id="KW-1185">Reference proteome</keyword>
<dbReference type="RefSeq" id="WP_066876995.1">
    <property type="nucleotide sequence ID" value="NZ_LNQB01000083.1"/>
</dbReference>
<sequence>MTTPFIGEIQLFGFNFAPRGWAFCNGALLLLRQNTALFSLLGTEYGGDGVTNFRLPNFAARAPCNQGSGTGLTPRVAGDAFGEAAVTLTLEQMPSHTHAFTVYNQNDPTKRASSPSAGNSLASPTSSSPFASGAEPDAQFAPGMIGPAGGNQAHENHQPYLAVNFSIALAGEYPSFG</sequence>
<dbReference type="Gene3D" id="3.90.1340.10">
    <property type="entry name" value="Phage tail collar domain"/>
    <property type="match status" value="1"/>
</dbReference>
<comment type="caution">
    <text evidence="3">The sequence shown here is derived from an EMBL/GenBank/DDBJ whole genome shotgun (WGS) entry which is preliminary data.</text>
</comment>
<evidence type="ECO:0000259" key="2">
    <source>
        <dbReference type="Pfam" id="PF07484"/>
    </source>
</evidence>
<feature type="compositionally biased region" description="Polar residues" evidence="1">
    <location>
        <begin position="105"/>
        <end position="130"/>
    </location>
</feature>
<accession>A0A178Y3S6</accession>
<dbReference type="AlphaFoldDB" id="A0A178Y3S6"/>
<name>A0A178Y3S6_SINSA</name>
<dbReference type="SUPFAM" id="SSF88874">
    <property type="entry name" value="Receptor-binding domain of short tail fibre protein gp12"/>
    <property type="match status" value="1"/>
</dbReference>
<protein>
    <submittedName>
        <fullName evidence="3">Microcystin-dependent protein</fullName>
    </submittedName>
</protein>
<feature type="region of interest" description="Disordered" evidence="1">
    <location>
        <begin position="105"/>
        <end position="152"/>
    </location>
</feature>
<dbReference type="Pfam" id="PF07484">
    <property type="entry name" value="Collar"/>
    <property type="match status" value="1"/>
</dbReference>
<dbReference type="OrthoDB" id="9810174at2"/>
<evidence type="ECO:0000313" key="3">
    <source>
        <dbReference type="EMBL" id="OAP42117.1"/>
    </source>
</evidence>
<dbReference type="InterPro" id="IPR011083">
    <property type="entry name" value="Phage_tail_collar_dom"/>
</dbReference>
<evidence type="ECO:0000313" key="4">
    <source>
        <dbReference type="Proteomes" id="UP000078507"/>
    </source>
</evidence>
<dbReference type="STRING" id="36856.ATB98_06845"/>
<feature type="domain" description="Phage tail collar" evidence="2">
    <location>
        <begin position="7"/>
        <end position="63"/>
    </location>
</feature>
<dbReference type="Proteomes" id="UP000078507">
    <property type="component" value="Unassembled WGS sequence"/>
</dbReference>
<organism evidence="3 4">
    <name type="scientific">Sinorhizobium saheli</name>
    <dbReference type="NCBI Taxonomy" id="36856"/>
    <lineage>
        <taxon>Bacteria</taxon>
        <taxon>Pseudomonadati</taxon>
        <taxon>Pseudomonadota</taxon>
        <taxon>Alphaproteobacteria</taxon>
        <taxon>Hyphomicrobiales</taxon>
        <taxon>Rhizobiaceae</taxon>
        <taxon>Sinorhizobium/Ensifer group</taxon>
        <taxon>Sinorhizobium</taxon>
    </lineage>
</organism>
<reference evidence="3 4" key="1">
    <citation type="submission" date="2015-11" db="EMBL/GenBank/DDBJ databases">
        <title>Ensifer anhuiense sp. nov., an effective nitrogen fixation bacterium with Glycine soja.</title>
        <authorList>
            <person name="Yan H."/>
            <person name="Chen W."/>
        </authorList>
    </citation>
    <scope>NUCLEOTIDE SEQUENCE [LARGE SCALE GENOMIC DNA]</scope>
    <source>
        <strain evidence="3 4">LMG 7837</strain>
    </source>
</reference>